<evidence type="ECO:0000256" key="6">
    <source>
        <dbReference type="ARBA" id="ARBA00022777"/>
    </source>
</evidence>
<keyword evidence="5 10" id="KW-0547">Nucleotide-binding</keyword>
<keyword evidence="12" id="KW-1133">Transmembrane helix</keyword>
<evidence type="ECO:0000256" key="1">
    <source>
        <dbReference type="ARBA" id="ARBA00012513"/>
    </source>
</evidence>
<dbReference type="EMBL" id="LT618793">
    <property type="protein sequence ID" value="SCQ75032.1"/>
    <property type="molecule type" value="Genomic_DNA"/>
</dbReference>
<dbReference type="OMA" id="MTQSQGV"/>
<dbReference type="SUPFAM" id="SSF56112">
    <property type="entry name" value="Protein kinase-like (PK-like)"/>
    <property type="match status" value="1"/>
</dbReference>
<dbReference type="Gene3D" id="1.10.510.10">
    <property type="entry name" value="Transferase(Phosphotransferase) domain 1"/>
    <property type="match status" value="1"/>
</dbReference>
<dbReference type="Gene3D" id="3.30.200.20">
    <property type="entry name" value="Phosphorylase Kinase, domain 1"/>
    <property type="match status" value="1"/>
</dbReference>
<evidence type="ECO:0000256" key="8">
    <source>
        <dbReference type="ARBA" id="ARBA00047899"/>
    </source>
</evidence>
<dbReference type="AlphaFoldDB" id="A0A0A8P9D7"/>
<dbReference type="PANTHER" id="PTHR43289:SF6">
    <property type="entry name" value="SERINE_THREONINE-PROTEIN KINASE NEKL-3"/>
    <property type="match status" value="1"/>
</dbReference>
<keyword evidence="12" id="KW-0812">Transmembrane</keyword>
<dbReference type="EC" id="2.7.11.1" evidence="1"/>
<keyword evidence="4" id="KW-0677">Repeat</keyword>
<feature type="binding site" evidence="10">
    <location>
        <position position="41"/>
    </location>
    <ligand>
        <name>ATP</name>
        <dbReference type="ChEBI" id="CHEBI:30616"/>
    </ligand>
</feature>
<keyword evidence="12" id="KW-0472">Membrane</keyword>
<dbReference type="GO" id="GO:0045717">
    <property type="term" value="P:negative regulation of fatty acid biosynthetic process"/>
    <property type="evidence" value="ECO:0007669"/>
    <property type="project" value="UniProtKB-ARBA"/>
</dbReference>
<comment type="catalytic activity">
    <reaction evidence="9">
        <text>L-seryl-[protein] + ATP = O-phospho-L-seryl-[protein] + ADP + H(+)</text>
        <dbReference type="Rhea" id="RHEA:17989"/>
        <dbReference type="Rhea" id="RHEA-COMP:9863"/>
        <dbReference type="Rhea" id="RHEA-COMP:11604"/>
        <dbReference type="ChEBI" id="CHEBI:15378"/>
        <dbReference type="ChEBI" id="CHEBI:29999"/>
        <dbReference type="ChEBI" id="CHEBI:30616"/>
        <dbReference type="ChEBI" id="CHEBI:83421"/>
        <dbReference type="ChEBI" id="CHEBI:456216"/>
        <dbReference type="EC" id="2.7.11.1"/>
    </reaction>
</comment>
<dbReference type="NCBIfam" id="NF033483">
    <property type="entry name" value="PknB_PASTA_kin"/>
    <property type="match status" value="1"/>
</dbReference>
<dbReference type="PANTHER" id="PTHR43289">
    <property type="entry name" value="MITOGEN-ACTIVATED PROTEIN KINASE KINASE KINASE 20-RELATED"/>
    <property type="match status" value="1"/>
</dbReference>
<dbReference type="FunFam" id="1.10.510.10:FF:000021">
    <property type="entry name" value="Serine/threonine protein kinase"/>
    <property type="match status" value="1"/>
</dbReference>
<dbReference type="GeneID" id="61221452"/>
<protein>
    <recommendedName>
        <fullName evidence="1">non-specific serine/threonine protein kinase</fullName>
        <ecNumber evidence="1">2.7.11.1</ecNumber>
    </recommendedName>
</protein>
<evidence type="ECO:0000313" key="14">
    <source>
        <dbReference type="Proteomes" id="UP000250080"/>
    </source>
</evidence>
<dbReference type="CDD" id="cd06577">
    <property type="entry name" value="PASTA_pknB"/>
    <property type="match status" value="3"/>
</dbReference>
<evidence type="ECO:0000256" key="11">
    <source>
        <dbReference type="SAM" id="MobiDB-lite"/>
    </source>
</evidence>
<dbReference type="Pfam" id="PF00069">
    <property type="entry name" value="Pkinase"/>
    <property type="match status" value="1"/>
</dbReference>
<sequence>MTDSPIVLGDRYELRSVIGRGGMAEVWQARDLRLGREVAVKRLRADLATDPTFQTRFQREAQSAAGLNHPNIVSVYDTGSQEDSATGVMRPYIVMELVSGHTLREILHEGRTIVPAKALEYTAGVLDALSFSHKHGIIHRDIKPANVMITPSGQVKVMDFGIARAVADTSATMTQTAAVIGTAQYLSPEQARGETVDSRSDIYSAGCLLYELLTGRPPFIGDSPVAVAYQHVREQPVPPSRLDPEVTPDIDAIVLKSLEKDPNDRYQTAAEMRDDILRVLNGEAATAATAVVPAPFAMPSATDATTVLPSASQPLSAPTTPPRRAVEAPRAPKKKKKRRVSAPTALLIGLLVILLTVMGVVLFRMNSDSNKAAPDTTVPAVIGFSEDQATSTIRNAKLDPKVEHQSGPADTKGRVVATDPGASTTVAVGSTVTVKINDGPAATRLPDVRGKTEDVARQMLTSAGFTAIATKDASESQEGTESAAGTIVATDPSAGATVDPASPITLYRATGRSSVPDVSSLGVSADAAIKLLSQAGFHNVTTSTVDQDGCRAGIICGQTPPAGTPYLRSAPVNIQVGRAVSPSPSPSPTPSPSRSS</sequence>
<evidence type="ECO:0000256" key="2">
    <source>
        <dbReference type="ARBA" id="ARBA00022527"/>
    </source>
</evidence>
<dbReference type="Gene3D" id="3.30.10.20">
    <property type="match status" value="3"/>
</dbReference>
<dbReference type="RefSeq" id="WP_013161803.1">
    <property type="nucleotide sequence ID" value="NZ_CCYN01000015.1"/>
</dbReference>
<evidence type="ECO:0000256" key="3">
    <source>
        <dbReference type="ARBA" id="ARBA00022679"/>
    </source>
</evidence>
<dbReference type="FunFam" id="3.30.200.20:FF:000035">
    <property type="entry name" value="Serine/threonine protein kinase Stk1"/>
    <property type="match status" value="1"/>
</dbReference>
<name>A0A0A8P9D7_9ACTN</name>
<evidence type="ECO:0000256" key="5">
    <source>
        <dbReference type="ARBA" id="ARBA00022741"/>
    </source>
</evidence>
<reference evidence="13 14" key="1">
    <citation type="submission" date="2016-09" db="EMBL/GenBank/DDBJ databases">
        <authorList>
            <person name="Laine KS P."/>
        </authorList>
    </citation>
    <scope>NUCLEOTIDE SEQUENCE [LARGE SCALE GENOMIC DNA]</scope>
    <source>
        <strain evidence="13">PFRJS-23</strain>
    </source>
</reference>
<dbReference type="Pfam" id="PF03793">
    <property type="entry name" value="PASTA"/>
    <property type="match status" value="3"/>
</dbReference>
<dbReference type="CDD" id="cd14014">
    <property type="entry name" value="STKc_PknB_like"/>
    <property type="match status" value="1"/>
</dbReference>
<dbReference type="InterPro" id="IPR005543">
    <property type="entry name" value="PASTA_dom"/>
</dbReference>
<feature type="compositionally biased region" description="Polar residues" evidence="11">
    <location>
        <begin position="307"/>
        <end position="316"/>
    </location>
</feature>
<evidence type="ECO:0000256" key="7">
    <source>
        <dbReference type="ARBA" id="ARBA00022840"/>
    </source>
</evidence>
<feature type="region of interest" description="Disordered" evidence="11">
    <location>
        <begin position="307"/>
        <end position="339"/>
    </location>
</feature>
<keyword evidence="2" id="KW-0723">Serine/threonine-protein kinase</keyword>
<dbReference type="GO" id="GO:0004674">
    <property type="term" value="F:protein serine/threonine kinase activity"/>
    <property type="evidence" value="ECO:0007669"/>
    <property type="project" value="UniProtKB-KW"/>
</dbReference>
<dbReference type="PROSITE" id="PS00107">
    <property type="entry name" value="PROTEIN_KINASE_ATP"/>
    <property type="match status" value="1"/>
</dbReference>
<dbReference type="SMART" id="SM00740">
    <property type="entry name" value="PASTA"/>
    <property type="match status" value="3"/>
</dbReference>
<keyword evidence="7 10" id="KW-0067">ATP-binding</keyword>
<evidence type="ECO:0000256" key="9">
    <source>
        <dbReference type="ARBA" id="ARBA00048679"/>
    </source>
</evidence>
<dbReference type="InterPro" id="IPR017441">
    <property type="entry name" value="Protein_kinase_ATP_BS"/>
</dbReference>
<feature type="region of interest" description="Disordered" evidence="11">
    <location>
        <begin position="574"/>
        <end position="596"/>
    </location>
</feature>
<dbReference type="GO" id="GO:0005524">
    <property type="term" value="F:ATP binding"/>
    <property type="evidence" value="ECO:0007669"/>
    <property type="project" value="UniProtKB-UniRule"/>
</dbReference>
<evidence type="ECO:0000313" key="13">
    <source>
        <dbReference type="EMBL" id="SCQ75032.1"/>
    </source>
</evidence>
<dbReference type="OrthoDB" id="9769043at2"/>
<accession>A0A0A8P9D7</accession>
<organism evidence="13 14">
    <name type="scientific">Propionibacterium freudenreichii</name>
    <dbReference type="NCBI Taxonomy" id="1744"/>
    <lineage>
        <taxon>Bacteria</taxon>
        <taxon>Bacillati</taxon>
        <taxon>Actinomycetota</taxon>
        <taxon>Actinomycetes</taxon>
        <taxon>Propionibacteriales</taxon>
        <taxon>Propionibacteriaceae</taxon>
        <taxon>Propionibacterium</taxon>
    </lineage>
</organism>
<evidence type="ECO:0000256" key="4">
    <source>
        <dbReference type="ARBA" id="ARBA00022737"/>
    </source>
</evidence>
<evidence type="ECO:0000256" key="12">
    <source>
        <dbReference type="SAM" id="Phobius"/>
    </source>
</evidence>
<dbReference type="PROSITE" id="PS51178">
    <property type="entry name" value="PASTA"/>
    <property type="match status" value="3"/>
</dbReference>
<comment type="catalytic activity">
    <reaction evidence="8">
        <text>L-threonyl-[protein] + ATP = O-phospho-L-threonyl-[protein] + ADP + H(+)</text>
        <dbReference type="Rhea" id="RHEA:46608"/>
        <dbReference type="Rhea" id="RHEA-COMP:11060"/>
        <dbReference type="Rhea" id="RHEA-COMP:11605"/>
        <dbReference type="ChEBI" id="CHEBI:15378"/>
        <dbReference type="ChEBI" id="CHEBI:30013"/>
        <dbReference type="ChEBI" id="CHEBI:30616"/>
        <dbReference type="ChEBI" id="CHEBI:61977"/>
        <dbReference type="ChEBI" id="CHEBI:456216"/>
        <dbReference type="EC" id="2.7.11.1"/>
    </reaction>
</comment>
<dbReference type="InterPro" id="IPR011009">
    <property type="entry name" value="Kinase-like_dom_sf"/>
</dbReference>
<dbReference type="PROSITE" id="PS00108">
    <property type="entry name" value="PROTEIN_KINASE_ST"/>
    <property type="match status" value="1"/>
</dbReference>
<feature type="transmembrane region" description="Helical" evidence="12">
    <location>
        <begin position="340"/>
        <end position="363"/>
    </location>
</feature>
<feature type="compositionally biased region" description="Pro residues" evidence="11">
    <location>
        <begin position="583"/>
        <end position="596"/>
    </location>
</feature>
<gene>
    <name evidence="13" type="ORF">PFR_JS23_343</name>
</gene>
<evidence type="ECO:0000256" key="10">
    <source>
        <dbReference type="PROSITE-ProRule" id="PRU10141"/>
    </source>
</evidence>
<keyword evidence="6 13" id="KW-0418">Kinase</keyword>
<dbReference type="Proteomes" id="UP000250080">
    <property type="component" value="Chromosome I"/>
</dbReference>
<dbReference type="InterPro" id="IPR000719">
    <property type="entry name" value="Prot_kinase_dom"/>
</dbReference>
<proteinExistence type="predicted"/>
<keyword evidence="3" id="KW-0808">Transferase</keyword>
<dbReference type="InterPro" id="IPR008271">
    <property type="entry name" value="Ser/Thr_kinase_AS"/>
</dbReference>
<dbReference type="SMART" id="SM00220">
    <property type="entry name" value="S_TKc"/>
    <property type="match status" value="1"/>
</dbReference>
<dbReference type="PROSITE" id="PS50011">
    <property type="entry name" value="PROTEIN_KINASE_DOM"/>
    <property type="match status" value="1"/>
</dbReference>